<evidence type="ECO:0000313" key="3">
    <source>
        <dbReference type="EMBL" id="WWC88659.1"/>
    </source>
</evidence>
<dbReference type="InterPro" id="IPR019481">
    <property type="entry name" value="TFIIIC_triple_barrel"/>
</dbReference>
<dbReference type="AlphaFoldDB" id="A0AAX4JV33"/>
<evidence type="ECO:0000256" key="1">
    <source>
        <dbReference type="SAM" id="MobiDB-lite"/>
    </source>
</evidence>
<gene>
    <name evidence="3" type="ORF">L201_003572</name>
</gene>
<protein>
    <recommendedName>
        <fullName evidence="2">Transcription factor TFIIIC triple barrel domain-containing protein</fullName>
    </recommendedName>
</protein>
<evidence type="ECO:0000313" key="4">
    <source>
        <dbReference type="Proteomes" id="UP001355207"/>
    </source>
</evidence>
<feature type="compositionally biased region" description="Basic residues" evidence="1">
    <location>
        <begin position="188"/>
        <end position="197"/>
    </location>
</feature>
<organism evidence="3 4">
    <name type="scientific">Kwoniella dendrophila CBS 6074</name>
    <dbReference type="NCBI Taxonomy" id="1295534"/>
    <lineage>
        <taxon>Eukaryota</taxon>
        <taxon>Fungi</taxon>
        <taxon>Dikarya</taxon>
        <taxon>Basidiomycota</taxon>
        <taxon>Agaricomycotina</taxon>
        <taxon>Tremellomycetes</taxon>
        <taxon>Tremellales</taxon>
        <taxon>Cryptococcaceae</taxon>
        <taxon>Kwoniella</taxon>
    </lineage>
</organism>
<dbReference type="RefSeq" id="XP_066075422.1">
    <property type="nucleotide sequence ID" value="XM_066219325.1"/>
</dbReference>
<evidence type="ECO:0000259" key="2">
    <source>
        <dbReference type="Pfam" id="PF10419"/>
    </source>
</evidence>
<dbReference type="FunFam" id="2.60.40.4370:FF:000005">
    <property type="entry name" value="Transcription factor tau subunit sfc7"/>
    <property type="match status" value="1"/>
</dbReference>
<dbReference type="PANTHER" id="PTHR21860">
    <property type="entry name" value="TRANSCRIPTION INITIATION FACTOR IIIC TFIIIC , POLYPEPTIDE 6-RELATED"/>
    <property type="match status" value="1"/>
</dbReference>
<dbReference type="GeneID" id="91094242"/>
<feature type="region of interest" description="Disordered" evidence="1">
    <location>
        <begin position="134"/>
        <end position="197"/>
    </location>
</feature>
<feature type="compositionally biased region" description="Polar residues" evidence="1">
    <location>
        <begin position="134"/>
        <end position="143"/>
    </location>
</feature>
<dbReference type="Proteomes" id="UP001355207">
    <property type="component" value="Chromosome 4"/>
</dbReference>
<dbReference type="GO" id="GO:0000127">
    <property type="term" value="C:transcription factor TFIIIC complex"/>
    <property type="evidence" value="ECO:0007669"/>
    <property type="project" value="TreeGrafter"/>
</dbReference>
<dbReference type="Pfam" id="PF10419">
    <property type="entry name" value="TFIIIC_sub6"/>
    <property type="match status" value="1"/>
</dbReference>
<dbReference type="PANTHER" id="PTHR21860:SF2">
    <property type="entry name" value="GENERAL TRANSCRIPTION FACTOR 3C POLYPEPTIDE 6"/>
    <property type="match status" value="1"/>
</dbReference>
<dbReference type="Gene3D" id="2.60.40.4370">
    <property type="match status" value="1"/>
</dbReference>
<sequence length="336" mass="37018">MLQSSEDALRFLAEGETLFGDGWTHVNSFEEIDEDEYEEEEEEIYVTMDLGTTLDAKALQNESQYQLVGLDTPLPFLKVGNQVFQGQSTPLIGDEVILGLIRNSDNPHEPTHPPLYSTNHRLTFRAITLEPRPTMNNTNSNNIPFDHPSVLVEGEAGPGPTTSSNNQSVSEKSSRIPRSSMKGSRGSIKGRPKGTHKARLIIDKLDDLRNFDLNNMKTSQKVELGPDVIRSLGLPPSDHGENLTLTRSMMSKVITGYPSVISSGTQNENGQPGSSTSVMNEETPQRPIPAQDDIRMLEETTNSKDPAQSQLEVDEAVIDVEDDPPWAEIVDGELPP</sequence>
<feature type="compositionally biased region" description="Basic and acidic residues" evidence="1">
    <location>
        <begin position="292"/>
        <end position="302"/>
    </location>
</feature>
<reference evidence="3 4" key="1">
    <citation type="submission" date="2024-01" db="EMBL/GenBank/DDBJ databases">
        <title>Comparative genomics of Cryptococcus and Kwoniella reveals pathogenesis evolution and contrasting modes of karyotype evolution via chromosome fusion or intercentromeric recombination.</title>
        <authorList>
            <person name="Coelho M.A."/>
            <person name="David-Palma M."/>
            <person name="Shea T."/>
            <person name="Bowers K."/>
            <person name="McGinley-Smith S."/>
            <person name="Mohammad A.W."/>
            <person name="Gnirke A."/>
            <person name="Yurkov A.M."/>
            <person name="Nowrousian M."/>
            <person name="Sun S."/>
            <person name="Cuomo C.A."/>
            <person name="Heitman J."/>
        </authorList>
    </citation>
    <scope>NUCLEOTIDE SEQUENCE [LARGE SCALE GENOMIC DNA]</scope>
    <source>
        <strain evidence="3 4">CBS 6074</strain>
    </source>
</reference>
<feature type="region of interest" description="Disordered" evidence="1">
    <location>
        <begin position="259"/>
        <end position="310"/>
    </location>
</feature>
<dbReference type="EMBL" id="CP144101">
    <property type="protein sequence ID" value="WWC88659.1"/>
    <property type="molecule type" value="Genomic_DNA"/>
</dbReference>
<feature type="domain" description="Transcription factor TFIIIC triple barrel" evidence="2">
    <location>
        <begin position="39"/>
        <end position="129"/>
    </location>
</feature>
<accession>A0AAX4JV33</accession>
<name>A0AAX4JV33_9TREE</name>
<feature type="compositionally biased region" description="Polar residues" evidence="1">
    <location>
        <begin position="260"/>
        <end position="282"/>
    </location>
</feature>
<dbReference type="GO" id="GO:0006383">
    <property type="term" value="P:transcription by RNA polymerase III"/>
    <property type="evidence" value="ECO:0007669"/>
    <property type="project" value="InterPro"/>
</dbReference>
<keyword evidence="4" id="KW-1185">Reference proteome</keyword>
<dbReference type="InterPro" id="IPR042771">
    <property type="entry name" value="GTF3C6-like"/>
</dbReference>
<proteinExistence type="predicted"/>